<reference evidence="4" key="1">
    <citation type="submission" date="2016-10" db="EMBL/GenBank/DDBJ databases">
        <authorList>
            <person name="Varghese N."/>
            <person name="Submissions S."/>
        </authorList>
    </citation>
    <scope>NUCLEOTIDE SEQUENCE [LARGE SCALE GENOMIC DNA]</scope>
    <source>
        <strain evidence="4">DSM 25329</strain>
    </source>
</reference>
<sequence>MKSVFFICALFLVSFFAQAQTAGLDSAAVIQKDQLFTLAPAENLSVKGQVDAEKNYKKYKGAATGTLIASLVSPLVGLIPAIITSSTTPKLENLGYPDENLFKQADYHNAYTKKAKRIKSGKVWKNWGIGFGVNLVLVLVIAAGQ</sequence>
<keyword evidence="1" id="KW-0472">Membrane</keyword>
<dbReference type="EMBL" id="FNAN01000007">
    <property type="protein sequence ID" value="SDE83684.1"/>
    <property type="molecule type" value="Genomic_DNA"/>
</dbReference>
<keyword evidence="4" id="KW-1185">Reference proteome</keyword>
<dbReference type="Proteomes" id="UP000198748">
    <property type="component" value="Unassembled WGS sequence"/>
</dbReference>
<feature type="transmembrane region" description="Helical" evidence="1">
    <location>
        <begin position="62"/>
        <end position="83"/>
    </location>
</feature>
<gene>
    <name evidence="3" type="ORF">SAMN04487996_107141</name>
</gene>
<feature type="signal peptide" evidence="2">
    <location>
        <begin position="1"/>
        <end position="19"/>
    </location>
</feature>
<dbReference type="RefSeq" id="WP_090150220.1">
    <property type="nucleotide sequence ID" value="NZ_FNAN01000007.1"/>
</dbReference>
<accession>A0A1G7G6B0</accession>
<feature type="transmembrane region" description="Helical" evidence="1">
    <location>
        <begin position="123"/>
        <end position="143"/>
    </location>
</feature>
<name>A0A1G7G6B0_9BACT</name>
<proteinExistence type="predicted"/>
<evidence type="ECO:0000313" key="3">
    <source>
        <dbReference type="EMBL" id="SDE83684.1"/>
    </source>
</evidence>
<feature type="chain" id="PRO_5011678086" evidence="2">
    <location>
        <begin position="20"/>
        <end position="145"/>
    </location>
</feature>
<dbReference type="STRING" id="659014.SAMN04487996_107141"/>
<keyword evidence="1" id="KW-1133">Transmembrane helix</keyword>
<organism evidence="3 4">
    <name type="scientific">Dyadobacter soli</name>
    <dbReference type="NCBI Taxonomy" id="659014"/>
    <lineage>
        <taxon>Bacteria</taxon>
        <taxon>Pseudomonadati</taxon>
        <taxon>Bacteroidota</taxon>
        <taxon>Cytophagia</taxon>
        <taxon>Cytophagales</taxon>
        <taxon>Spirosomataceae</taxon>
        <taxon>Dyadobacter</taxon>
    </lineage>
</organism>
<protein>
    <submittedName>
        <fullName evidence="3">Uncharacterized protein</fullName>
    </submittedName>
</protein>
<dbReference type="OrthoDB" id="1427164at2"/>
<dbReference type="AlphaFoldDB" id="A0A1G7G6B0"/>
<keyword evidence="1" id="KW-0812">Transmembrane</keyword>
<evidence type="ECO:0000313" key="4">
    <source>
        <dbReference type="Proteomes" id="UP000198748"/>
    </source>
</evidence>
<evidence type="ECO:0000256" key="2">
    <source>
        <dbReference type="SAM" id="SignalP"/>
    </source>
</evidence>
<keyword evidence="2" id="KW-0732">Signal</keyword>
<evidence type="ECO:0000256" key="1">
    <source>
        <dbReference type="SAM" id="Phobius"/>
    </source>
</evidence>